<dbReference type="Proteomes" id="UP000499080">
    <property type="component" value="Unassembled WGS sequence"/>
</dbReference>
<sequence length="59" mass="6838">IRSMRSFALITSKQHEIRSLKQVIILPRQHSQVDAAEWLNHVALCADIEIASPRENLRF</sequence>
<keyword evidence="2" id="KW-1185">Reference proteome</keyword>
<name>A0A4Y2XAJ1_ARAVE</name>
<evidence type="ECO:0000313" key="2">
    <source>
        <dbReference type="Proteomes" id="UP000499080"/>
    </source>
</evidence>
<gene>
    <name evidence="1" type="ORF">AVEN_178739_1</name>
</gene>
<feature type="non-terminal residue" evidence="1">
    <location>
        <position position="1"/>
    </location>
</feature>
<reference evidence="1 2" key="1">
    <citation type="journal article" date="2019" name="Sci. Rep.">
        <title>Orb-weaving spider Araneus ventricosus genome elucidates the spidroin gene catalogue.</title>
        <authorList>
            <person name="Kono N."/>
            <person name="Nakamura H."/>
            <person name="Ohtoshi R."/>
            <person name="Moran D.A.P."/>
            <person name="Shinohara A."/>
            <person name="Yoshida Y."/>
            <person name="Fujiwara M."/>
            <person name="Mori M."/>
            <person name="Tomita M."/>
            <person name="Arakawa K."/>
        </authorList>
    </citation>
    <scope>NUCLEOTIDE SEQUENCE [LARGE SCALE GENOMIC DNA]</scope>
</reference>
<comment type="caution">
    <text evidence="1">The sequence shown here is derived from an EMBL/GenBank/DDBJ whole genome shotgun (WGS) entry which is preliminary data.</text>
</comment>
<proteinExistence type="predicted"/>
<dbReference type="AlphaFoldDB" id="A0A4Y2XAJ1"/>
<dbReference type="EMBL" id="BGPR01073780">
    <property type="protein sequence ID" value="GBO46238.1"/>
    <property type="molecule type" value="Genomic_DNA"/>
</dbReference>
<protein>
    <submittedName>
        <fullName evidence="1">Uncharacterized protein</fullName>
    </submittedName>
</protein>
<evidence type="ECO:0000313" key="1">
    <source>
        <dbReference type="EMBL" id="GBO46238.1"/>
    </source>
</evidence>
<organism evidence="1 2">
    <name type="scientific">Araneus ventricosus</name>
    <name type="common">Orbweaver spider</name>
    <name type="synonym">Epeira ventricosa</name>
    <dbReference type="NCBI Taxonomy" id="182803"/>
    <lineage>
        <taxon>Eukaryota</taxon>
        <taxon>Metazoa</taxon>
        <taxon>Ecdysozoa</taxon>
        <taxon>Arthropoda</taxon>
        <taxon>Chelicerata</taxon>
        <taxon>Arachnida</taxon>
        <taxon>Araneae</taxon>
        <taxon>Araneomorphae</taxon>
        <taxon>Entelegynae</taxon>
        <taxon>Araneoidea</taxon>
        <taxon>Araneidae</taxon>
        <taxon>Araneus</taxon>
    </lineage>
</organism>
<accession>A0A4Y2XAJ1</accession>